<name>F2IFJ3_FLUTR</name>
<dbReference type="eggNOG" id="ENOG502ZQAG">
    <property type="taxonomic scope" value="Bacteria"/>
</dbReference>
<proteinExistence type="predicted"/>
<dbReference type="KEGG" id="fte:Fluta_3740"/>
<dbReference type="HOGENOM" id="CLU_213296_0_0_10"/>
<sequence>MFRLYIPLVFFVVFVGWFLYRLLIKKDLKKNLNTLFLGLFFVGIWTVIYLFILK</sequence>
<dbReference type="AlphaFoldDB" id="F2IFJ3"/>
<feature type="transmembrane region" description="Helical" evidence="1">
    <location>
        <begin position="35"/>
        <end position="52"/>
    </location>
</feature>
<keyword evidence="1" id="KW-0812">Transmembrane</keyword>
<evidence type="ECO:0000313" key="3">
    <source>
        <dbReference type="Proteomes" id="UP000007463"/>
    </source>
</evidence>
<accession>F2IFJ3</accession>
<gene>
    <name evidence="2" type="ordered locus">Fluta_3740</name>
</gene>
<keyword evidence="1" id="KW-0472">Membrane</keyword>
<evidence type="ECO:0000313" key="2">
    <source>
        <dbReference type="EMBL" id="AEA45707.1"/>
    </source>
</evidence>
<reference evidence="3" key="2">
    <citation type="submission" date="2011-02" db="EMBL/GenBank/DDBJ databases">
        <title>The complete genome of Fluviicola taffensis DSM 16823.</title>
        <authorList>
            <consortium name="US DOE Joint Genome Institute (JGI-PGF)"/>
            <person name="Lucas S."/>
            <person name="Copeland A."/>
            <person name="Lapidus A."/>
            <person name="Bruce D."/>
            <person name="Goodwin L."/>
            <person name="Pitluck S."/>
            <person name="Kyrpides N."/>
            <person name="Mavromatis K."/>
            <person name="Ivanova N."/>
            <person name="Mikhailova N."/>
            <person name="Pagani I."/>
            <person name="Chertkov O."/>
            <person name="Detter J.C."/>
            <person name="Han C."/>
            <person name="Tapia R."/>
            <person name="Land M."/>
            <person name="Hauser L."/>
            <person name="Markowitz V."/>
            <person name="Cheng J.-F."/>
            <person name="Hugenholtz P."/>
            <person name="Woyke T."/>
            <person name="Wu D."/>
            <person name="Tindall B."/>
            <person name="Pomrenke H.G."/>
            <person name="Brambilla E."/>
            <person name="Klenk H.-P."/>
            <person name="Eisen J.A."/>
        </authorList>
    </citation>
    <scope>NUCLEOTIDE SEQUENCE [LARGE SCALE GENOMIC DNA]</scope>
    <source>
        <strain evidence="3">DSM 16823 / RW262 / RW262</strain>
    </source>
</reference>
<dbReference type="STRING" id="755732.Fluta_3740"/>
<keyword evidence="3" id="KW-1185">Reference proteome</keyword>
<dbReference type="EMBL" id="CP002542">
    <property type="protein sequence ID" value="AEA45707.1"/>
    <property type="molecule type" value="Genomic_DNA"/>
</dbReference>
<evidence type="ECO:0000256" key="1">
    <source>
        <dbReference type="SAM" id="Phobius"/>
    </source>
</evidence>
<dbReference type="Proteomes" id="UP000007463">
    <property type="component" value="Chromosome"/>
</dbReference>
<organism evidence="2 3">
    <name type="scientific">Fluviicola taffensis (strain DSM 16823 / NCIMB 13979 / RW262)</name>
    <dbReference type="NCBI Taxonomy" id="755732"/>
    <lineage>
        <taxon>Bacteria</taxon>
        <taxon>Pseudomonadati</taxon>
        <taxon>Bacteroidota</taxon>
        <taxon>Flavobacteriia</taxon>
        <taxon>Flavobacteriales</taxon>
        <taxon>Crocinitomicaceae</taxon>
        <taxon>Fluviicola</taxon>
    </lineage>
</organism>
<protein>
    <submittedName>
        <fullName evidence="2">Uncharacterized protein</fullName>
    </submittedName>
</protein>
<keyword evidence="1" id="KW-1133">Transmembrane helix</keyword>
<feature type="transmembrane region" description="Helical" evidence="1">
    <location>
        <begin position="6"/>
        <end position="23"/>
    </location>
</feature>
<reference evidence="2 3" key="1">
    <citation type="journal article" date="2011" name="Stand. Genomic Sci.">
        <title>Complete genome sequence of the gliding freshwater bacterium Fluviicola taffensis type strain (RW262).</title>
        <authorList>
            <person name="Woyke T."/>
            <person name="Chertkov O."/>
            <person name="Lapidus A."/>
            <person name="Nolan M."/>
            <person name="Lucas S."/>
            <person name="Del Rio T.G."/>
            <person name="Tice H."/>
            <person name="Cheng J.F."/>
            <person name="Tapia R."/>
            <person name="Han C."/>
            <person name="Goodwin L."/>
            <person name="Pitluck S."/>
            <person name="Liolios K."/>
            <person name="Pagani I."/>
            <person name="Ivanova N."/>
            <person name="Huntemann M."/>
            <person name="Mavromatis K."/>
            <person name="Mikhailova N."/>
            <person name="Pati A."/>
            <person name="Chen A."/>
            <person name="Palaniappan K."/>
            <person name="Land M."/>
            <person name="Hauser L."/>
            <person name="Brambilla E.M."/>
            <person name="Rohde M."/>
            <person name="Mwirichia R."/>
            <person name="Sikorski J."/>
            <person name="Tindall B.J."/>
            <person name="Goker M."/>
            <person name="Bristow J."/>
            <person name="Eisen J.A."/>
            <person name="Markowitz V."/>
            <person name="Hugenholtz P."/>
            <person name="Klenk H.P."/>
            <person name="Kyrpides N.C."/>
        </authorList>
    </citation>
    <scope>NUCLEOTIDE SEQUENCE [LARGE SCALE GENOMIC DNA]</scope>
    <source>
        <strain evidence="3">DSM 16823 / RW262 / RW262</strain>
    </source>
</reference>